<evidence type="ECO:0000313" key="1">
    <source>
        <dbReference type="EMBL" id="HIR60172.1"/>
    </source>
</evidence>
<comment type="caution">
    <text evidence="1">The sequence shown here is derived from an EMBL/GenBank/DDBJ whole genome shotgun (WGS) entry which is preliminary data.</text>
</comment>
<dbReference type="Proteomes" id="UP000824241">
    <property type="component" value="Unassembled WGS sequence"/>
</dbReference>
<protein>
    <submittedName>
        <fullName evidence="1">Uncharacterized protein</fullName>
    </submittedName>
</protein>
<accession>A0A9D1J420</accession>
<dbReference type="AlphaFoldDB" id="A0A9D1J420"/>
<dbReference type="EMBL" id="DVHA01000035">
    <property type="protein sequence ID" value="HIR60172.1"/>
    <property type="molecule type" value="Genomic_DNA"/>
</dbReference>
<feature type="non-terminal residue" evidence="1">
    <location>
        <position position="1"/>
    </location>
</feature>
<organism evidence="1 2">
    <name type="scientific">Candidatus Faecivivens stercoravium</name>
    <dbReference type="NCBI Taxonomy" id="2840803"/>
    <lineage>
        <taxon>Bacteria</taxon>
        <taxon>Bacillati</taxon>
        <taxon>Bacillota</taxon>
        <taxon>Clostridia</taxon>
        <taxon>Eubacteriales</taxon>
        <taxon>Oscillospiraceae</taxon>
        <taxon>Oscillospiraceae incertae sedis</taxon>
        <taxon>Candidatus Faecivivens</taxon>
    </lineage>
</organism>
<reference evidence="1" key="2">
    <citation type="journal article" date="2021" name="PeerJ">
        <title>Extensive microbial diversity within the chicken gut microbiome revealed by metagenomics and culture.</title>
        <authorList>
            <person name="Gilroy R."/>
            <person name="Ravi A."/>
            <person name="Getino M."/>
            <person name="Pursley I."/>
            <person name="Horton D.L."/>
            <person name="Alikhan N.F."/>
            <person name="Baker D."/>
            <person name="Gharbi K."/>
            <person name="Hall N."/>
            <person name="Watson M."/>
            <person name="Adriaenssens E.M."/>
            <person name="Foster-Nyarko E."/>
            <person name="Jarju S."/>
            <person name="Secka A."/>
            <person name="Antonio M."/>
            <person name="Oren A."/>
            <person name="Chaudhuri R.R."/>
            <person name="La Ragione R."/>
            <person name="Hildebrand F."/>
            <person name="Pallen M.J."/>
        </authorList>
    </citation>
    <scope>NUCLEOTIDE SEQUENCE</scope>
    <source>
        <strain evidence="1">CHK189-12415</strain>
    </source>
</reference>
<sequence>RPAEGYAVTDLAPYDPEQEAGKLMQFAAVTPEGEVYLLAKEYYDAIWDMG</sequence>
<proteinExistence type="predicted"/>
<evidence type="ECO:0000313" key="2">
    <source>
        <dbReference type="Proteomes" id="UP000824241"/>
    </source>
</evidence>
<name>A0A9D1J420_9FIRM</name>
<gene>
    <name evidence="1" type="ORF">IAB37_01135</name>
</gene>
<reference evidence="1" key="1">
    <citation type="submission" date="2020-10" db="EMBL/GenBank/DDBJ databases">
        <authorList>
            <person name="Gilroy R."/>
        </authorList>
    </citation>
    <scope>NUCLEOTIDE SEQUENCE</scope>
    <source>
        <strain evidence="1">CHK189-12415</strain>
    </source>
</reference>